<evidence type="ECO:0000313" key="7">
    <source>
        <dbReference type="EMBL" id="OGY40311.1"/>
    </source>
</evidence>
<dbReference type="InterPro" id="IPR010998">
    <property type="entry name" value="Integrase_recombinase_N"/>
</dbReference>
<dbReference type="Pfam" id="PF00589">
    <property type="entry name" value="Phage_integrase"/>
    <property type="match status" value="1"/>
</dbReference>
<feature type="domain" description="Tyr recombinase" evidence="5">
    <location>
        <begin position="87"/>
        <end position="273"/>
    </location>
</feature>
<comment type="similarity">
    <text evidence="1">Belongs to the 'phage' integrase family.</text>
</comment>
<keyword evidence="2 4" id="KW-0238">DNA-binding</keyword>
<accession>A0A1G1XK24</accession>
<dbReference type="GO" id="GO:0003677">
    <property type="term" value="F:DNA binding"/>
    <property type="evidence" value="ECO:0007669"/>
    <property type="project" value="UniProtKB-UniRule"/>
</dbReference>
<dbReference type="EMBL" id="MHHY01000009">
    <property type="protein sequence ID" value="OGY40311.1"/>
    <property type="molecule type" value="Genomic_DNA"/>
</dbReference>
<name>A0A1G1XK24_9BACT</name>
<dbReference type="InterPro" id="IPR002104">
    <property type="entry name" value="Integrase_catalytic"/>
</dbReference>
<proteinExistence type="inferred from homology"/>
<dbReference type="STRING" id="1797529.A2570_03475"/>
<evidence type="ECO:0000256" key="1">
    <source>
        <dbReference type="ARBA" id="ARBA00008857"/>
    </source>
</evidence>
<comment type="caution">
    <text evidence="7">The sequence shown here is derived from an EMBL/GenBank/DDBJ whole genome shotgun (WGS) entry which is preliminary data.</text>
</comment>
<dbReference type="AlphaFoldDB" id="A0A1G1XK24"/>
<dbReference type="InterPro" id="IPR013762">
    <property type="entry name" value="Integrase-like_cat_sf"/>
</dbReference>
<dbReference type="Proteomes" id="UP000178570">
    <property type="component" value="Unassembled WGS sequence"/>
</dbReference>
<dbReference type="SUPFAM" id="SSF56349">
    <property type="entry name" value="DNA breaking-rejoining enzymes"/>
    <property type="match status" value="1"/>
</dbReference>
<reference evidence="7 8" key="1">
    <citation type="journal article" date="2016" name="Nat. Commun.">
        <title>Thousands of microbial genomes shed light on interconnected biogeochemical processes in an aquifer system.</title>
        <authorList>
            <person name="Anantharaman K."/>
            <person name="Brown C.T."/>
            <person name="Hug L.A."/>
            <person name="Sharon I."/>
            <person name="Castelle C.J."/>
            <person name="Probst A.J."/>
            <person name="Thomas B.C."/>
            <person name="Singh A."/>
            <person name="Wilkins M.J."/>
            <person name="Karaoz U."/>
            <person name="Brodie E.L."/>
            <person name="Williams K.H."/>
            <person name="Hubbard S.S."/>
            <person name="Banfield J.F."/>
        </authorList>
    </citation>
    <scope>NUCLEOTIDE SEQUENCE [LARGE SCALE GENOMIC DNA]</scope>
</reference>
<evidence type="ECO:0000313" key="8">
    <source>
        <dbReference type="Proteomes" id="UP000178570"/>
    </source>
</evidence>
<evidence type="ECO:0000256" key="2">
    <source>
        <dbReference type="ARBA" id="ARBA00023125"/>
    </source>
</evidence>
<dbReference type="GO" id="GO:0015074">
    <property type="term" value="P:DNA integration"/>
    <property type="evidence" value="ECO:0007669"/>
    <property type="project" value="InterPro"/>
</dbReference>
<organism evidence="7 8">
    <name type="scientific">Candidatus Brennerbacteria bacterium RIFOXYD1_FULL_41_16</name>
    <dbReference type="NCBI Taxonomy" id="1797529"/>
    <lineage>
        <taxon>Bacteria</taxon>
        <taxon>Candidatus Brenneribacteriota</taxon>
    </lineage>
</organism>
<dbReference type="PANTHER" id="PTHR30349">
    <property type="entry name" value="PHAGE INTEGRASE-RELATED"/>
    <property type="match status" value="1"/>
</dbReference>
<dbReference type="PROSITE" id="PS51900">
    <property type="entry name" value="CB"/>
    <property type="match status" value="1"/>
</dbReference>
<evidence type="ECO:0000256" key="3">
    <source>
        <dbReference type="ARBA" id="ARBA00023172"/>
    </source>
</evidence>
<dbReference type="InterPro" id="IPR044068">
    <property type="entry name" value="CB"/>
</dbReference>
<dbReference type="PROSITE" id="PS51898">
    <property type="entry name" value="TYR_RECOMBINASE"/>
    <property type="match status" value="1"/>
</dbReference>
<dbReference type="InterPro" id="IPR011010">
    <property type="entry name" value="DNA_brk_join_enz"/>
</dbReference>
<keyword evidence="3" id="KW-0233">DNA recombination</keyword>
<evidence type="ECO:0000259" key="6">
    <source>
        <dbReference type="PROSITE" id="PS51900"/>
    </source>
</evidence>
<evidence type="ECO:0000259" key="5">
    <source>
        <dbReference type="PROSITE" id="PS51898"/>
    </source>
</evidence>
<protein>
    <recommendedName>
        <fullName evidence="9">Tyr recombinase domain-containing protein</fullName>
    </recommendedName>
</protein>
<dbReference type="PANTHER" id="PTHR30349:SF41">
    <property type="entry name" value="INTEGRASE_RECOMBINASE PROTEIN MJ0367-RELATED"/>
    <property type="match status" value="1"/>
</dbReference>
<dbReference type="Gene3D" id="1.10.150.130">
    <property type="match status" value="1"/>
</dbReference>
<dbReference type="InterPro" id="IPR050090">
    <property type="entry name" value="Tyrosine_recombinase_XerCD"/>
</dbReference>
<dbReference type="GO" id="GO:0006310">
    <property type="term" value="P:DNA recombination"/>
    <property type="evidence" value="ECO:0007669"/>
    <property type="project" value="UniProtKB-KW"/>
</dbReference>
<evidence type="ECO:0008006" key="9">
    <source>
        <dbReference type="Google" id="ProtNLM"/>
    </source>
</evidence>
<feature type="domain" description="Core-binding (CB)" evidence="6">
    <location>
        <begin position="1"/>
        <end position="66"/>
    </location>
</feature>
<dbReference type="Gene3D" id="1.10.443.10">
    <property type="entry name" value="Intergrase catalytic core"/>
    <property type="match status" value="1"/>
</dbReference>
<evidence type="ECO:0000256" key="4">
    <source>
        <dbReference type="PROSITE-ProRule" id="PRU01248"/>
    </source>
</evidence>
<gene>
    <name evidence="7" type="ORF">A2570_03475</name>
</gene>
<sequence>MVFEGFLNDLGRDFKSLKKPDLELFKAYLNSIDRKTASGATPHKKLASFSINRVLSTLRTYLRFLIEMDQKPSILPENIKLVRTEKKHPKVAEMNQLIKLIEAPTTLEKDKKIAKRNRAMLEVLFSTGMRISELTKLNKAQVGTDGKIFIMGKGKKERFVYLTDRAYNFLKEYLATRQDNLPAMFIPYRGRNSEKKNKYISTNYFQEKIKKYREILGINVPISAHSLRHGFATYLAESGANPAAIQVLLGHESLVTTTRYVHASDKYAQDTHKKFHPLKK</sequence>